<organism evidence="2 3">
    <name type="scientific">Crucibulum laeve</name>
    <dbReference type="NCBI Taxonomy" id="68775"/>
    <lineage>
        <taxon>Eukaryota</taxon>
        <taxon>Fungi</taxon>
        <taxon>Dikarya</taxon>
        <taxon>Basidiomycota</taxon>
        <taxon>Agaricomycotina</taxon>
        <taxon>Agaricomycetes</taxon>
        <taxon>Agaricomycetidae</taxon>
        <taxon>Agaricales</taxon>
        <taxon>Agaricineae</taxon>
        <taxon>Nidulariaceae</taxon>
        <taxon>Crucibulum</taxon>
    </lineage>
</organism>
<dbReference type="GO" id="GO:0005524">
    <property type="term" value="F:ATP binding"/>
    <property type="evidence" value="ECO:0007669"/>
    <property type="project" value="InterPro"/>
</dbReference>
<evidence type="ECO:0000313" key="3">
    <source>
        <dbReference type="Proteomes" id="UP000308652"/>
    </source>
</evidence>
<dbReference type="GO" id="GO:0004672">
    <property type="term" value="F:protein kinase activity"/>
    <property type="evidence" value="ECO:0007669"/>
    <property type="project" value="InterPro"/>
</dbReference>
<protein>
    <recommendedName>
        <fullName evidence="1">Protein kinase domain-containing protein</fullName>
    </recommendedName>
</protein>
<dbReference type="OrthoDB" id="3261131at2759"/>
<reference evidence="2 3" key="1">
    <citation type="journal article" date="2019" name="Nat. Ecol. Evol.">
        <title>Megaphylogeny resolves global patterns of mushroom evolution.</title>
        <authorList>
            <person name="Varga T."/>
            <person name="Krizsan K."/>
            <person name="Foldi C."/>
            <person name="Dima B."/>
            <person name="Sanchez-Garcia M."/>
            <person name="Sanchez-Ramirez S."/>
            <person name="Szollosi G.J."/>
            <person name="Szarkandi J.G."/>
            <person name="Papp V."/>
            <person name="Albert L."/>
            <person name="Andreopoulos W."/>
            <person name="Angelini C."/>
            <person name="Antonin V."/>
            <person name="Barry K.W."/>
            <person name="Bougher N.L."/>
            <person name="Buchanan P."/>
            <person name="Buyck B."/>
            <person name="Bense V."/>
            <person name="Catcheside P."/>
            <person name="Chovatia M."/>
            <person name="Cooper J."/>
            <person name="Damon W."/>
            <person name="Desjardin D."/>
            <person name="Finy P."/>
            <person name="Geml J."/>
            <person name="Haridas S."/>
            <person name="Hughes K."/>
            <person name="Justo A."/>
            <person name="Karasinski D."/>
            <person name="Kautmanova I."/>
            <person name="Kiss B."/>
            <person name="Kocsube S."/>
            <person name="Kotiranta H."/>
            <person name="LaButti K.M."/>
            <person name="Lechner B.E."/>
            <person name="Liimatainen K."/>
            <person name="Lipzen A."/>
            <person name="Lukacs Z."/>
            <person name="Mihaltcheva S."/>
            <person name="Morgado L.N."/>
            <person name="Niskanen T."/>
            <person name="Noordeloos M.E."/>
            <person name="Ohm R.A."/>
            <person name="Ortiz-Santana B."/>
            <person name="Ovrebo C."/>
            <person name="Racz N."/>
            <person name="Riley R."/>
            <person name="Savchenko A."/>
            <person name="Shiryaev A."/>
            <person name="Soop K."/>
            <person name="Spirin V."/>
            <person name="Szebenyi C."/>
            <person name="Tomsovsky M."/>
            <person name="Tulloss R.E."/>
            <person name="Uehling J."/>
            <person name="Grigoriev I.V."/>
            <person name="Vagvolgyi C."/>
            <person name="Papp T."/>
            <person name="Martin F.M."/>
            <person name="Miettinen O."/>
            <person name="Hibbett D.S."/>
            <person name="Nagy L.G."/>
        </authorList>
    </citation>
    <scope>NUCLEOTIDE SEQUENCE [LARGE SCALE GENOMIC DNA]</scope>
    <source>
        <strain evidence="2 3">CBS 166.37</strain>
    </source>
</reference>
<dbReference type="Proteomes" id="UP000308652">
    <property type="component" value="Unassembled WGS sequence"/>
</dbReference>
<dbReference type="SUPFAM" id="SSF56112">
    <property type="entry name" value="Protein kinase-like (PK-like)"/>
    <property type="match status" value="1"/>
</dbReference>
<gene>
    <name evidence="2" type="ORF">BDQ12DRAFT_640296</name>
</gene>
<keyword evidence="3" id="KW-1185">Reference proteome</keyword>
<name>A0A5C3LDU1_9AGAR</name>
<feature type="domain" description="Protein kinase" evidence="1">
    <location>
        <begin position="305"/>
        <end position="664"/>
    </location>
</feature>
<dbReference type="PROSITE" id="PS50011">
    <property type="entry name" value="PROTEIN_KINASE_DOM"/>
    <property type="match status" value="1"/>
</dbReference>
<proteinExistence type="predicted"/>
<evidence type="ECO:0000259" key="1">
    <source>
        <dbReference type="PROSITE" id="PS50011"/>
    </source>
</evidence>
<dbReference type="Gene3D" id="1.10.510.10">
    <property type="entry name" value="Transferase(Phosphotransferase) domain 1"/>
    <property type="match status" value="1"/>
</dbReference>
<accession>A0A5C3LDU1</accession>
<sequence length="664" mass="75349">MSRTTRSTTKAAAAPIAQPPQDDYVTVNWVFFHSSHPHDKPLPIKLPRQLFEGPADDCCDLFVSALANRFAFKSDRNSITFWQPIEDLSINKACKKGWTESITDAEDVFNPIPLPVSFAESLDGQIDDKKRVHLVVTAEGHYLSLKKNAGHEEERDTVGDFSQFRKYRAFVAKKGLSPSRGAKASAYARIQAKSIEAIHDGRHPKHPRFETIAPPIEIFNPVFGRFLRRCRTVETSKKDLIKVQELMQLASEIWDNEREYALKIRAKLSEVLRVSLSKEENADQTSADGVYSFTLGYMRIPIFIMELKKEYGEGGCDASTQAGLSMKRSWLQVDRTSMREKCCCPTLILAGGGPWLGVLGGVLTDKLIIQRLTDMMWIGDSSMYEDGRLYHVTQALVALREALRELKMFYKSLYSQNIAKLDPKLPHPRFFPYPTSFTEKMTTISVDFKYLKPLQDDARCVTFLAETEDNSLVVVKFVDRYGREVHEFLAEEGHAPRLRYCGPLLLQPDQPPLSSLPPPGLSFGPLQMVVMDYVEPLSEDLPVTARPQIEEILKKLHKRGCVFGDLREPNIILAKRNKIQFIDFDWAGSYDKTIRDSIPEEIRELISADVLDAGNDNQAQGTTTFAHYPRNLSVEVFSNTGAEDLQPIRPVHDWRMLKKLVFLD</sequence>
<dbReference type="InterPro" id="IPR000719">
    <property type="entry name" value="Prot_kinase_dom"/>
</dbReference>
<evidence type="ECO:0000313" key="2">
    <source>
        <dbReference type="EMBL" id="TFK31224.1"/>
    </source>
</evidence>
<dbReference type="InterPro" id="IPR011009">
    <property type="entry name" value="Kinase-like_dom_sf"/>
</dbReference>
<dbReference type="EMBL" id="ML213816">
    <property type="protein sequence ID" value="TFK31224.1"/>
    <property type="molecule type" value="Genomic_DNA"/>
</dbReference>
<dbReference type="AlphaFoldDB" id="A0A5C3LDU1"/>